<evidence type="ECO:0008006" key="3">
    <source>
        <dbReference type="Google" id="ProtNLM"/>
    </source>
</evidence>
<proteinExistence type="predicted"/>
<protein>
    <recommendedName>
        <fullName evidence="3">Colicin transporter</fullName>
    </recommendedName>
</protein>
<name>A0A5T6J8C7_SALER</name>
<accession>A0A5T6J8C7</accession>
<comment type="caution">
    <text evidence="2">The sequence shown here is derived from an EMBL/GenBank/DDBJ whole genome shotgun (WGS) entry which is preliminary data.</text>
</comment>
<feature type="transmembrane region" description="Helical" evidence="1">
    <location>
        <begin position="88"/>
        <end position="110"/>
    </location>
</feature>
<organism evidence="2">
    <name type="scientific">Salmonella enterica</name>
    <name type="common">Salmonella choleraesuis</name>
    <dbReference type="NCBI Taxonomy" id="28901"/>
    <lineage>
        <taxon>Bacteria</taxon>
        <taxon>Pseudomonadati</taxon>
        <taxon>Pseudomonadota</taxon>
        <taxon>Gammaproteobacteria</taxon>
        <taxon>Enterobacterales</taxon>
        <taxon>Enterobacteriaceae</taxon>
        <taxon>Salmonella</taxon>
    </lineage>
</organism>
<sequence>MTLRYYFRHCLWGLVGCGSLVYNILTDLNDGNIFPSYVPYMPYVAAYLAIGAVAYPFAYYALEISAQKIMSKKSWDRFFSDTGSSRNLFLFVLMFCLLFIIPLLALYFCISKKQNKLQS</sequence>
<evidence type="ECO:0000256" key="1">
    <source>
        <dbReference type="SAM" id="Phobius"/>
    </source>
</evidence>
<feature type="transmembrane region" description="Helical" evidence="1">
    <location>
        <begin position="6"/>
        <end position="25"/>
    </location>
</feature>
<reference evidence="2" key="1">
    <citation type="submission" date="2018-08" db="EMBL/GenBank/DDBJ databases">
        <authorList>
            <consortium name="PulseNet: The National Subtyping Network for Foodborne Disease Surveillance"/>
            <person name="Tarr C.L."/>
            <person name="Trees E."/>
            <person name="Katz L.S."/>
            <person name="Carleton-Romer H.A."/>
            <person name="Stroika S."/>
            <person name="Kucerova Z."/>
            <person name="Roache K.F."/>
            <person name="Sabol A.L."/>
            <person name="Besser J."/>
            <person name="Gerner-Smidt P."/>
        </authorList>
    </citation>
    <scope>NUCLEOTIDE SEQUENCE</scope>
    <source>
        <strain evidence="2">PNUSAS051244</strain>
    </source>
</reference>
<dbReference type="EMBL" id="AAGCYI010000054">
    <property type="protein sequence ID" value="EBM5456565.1"/>
    <property type="molecule type" value="Genomic_DNA"/>
</dbReference>
<keyword evidence="1" id="KW-0812">Transmembrane</keyword>
<evidence type="ECO:0000313" key="2">
    <source>
        <dbReference type="EMBL" id="EBM5456565.1"/>
    </source>
</evidence>
<keyword evidence="1" id="KW-0472">Membrane</keyword>
<feature type="transmembrane region" description="Helical" evidence="1">
    <location>
        <begin position="37"/>
        <end position="62"/>
    </location>
</feature>
<dbReference type="AlphaFoldDB" id="A0A5T6J8C7"/>
<keyword evidence="1" id="KW-1133">Transmembrane helix</keyword>
<gene>
    <name evidence="2" type="ORF">D1D85_23595</name>
</gene>